<dbReference type="EMBL" id="JALJAT010000002">
    <property type="protein sequence ID" value="KAK4472902.1"/>
    <property type="molecule type" value="Genomic_DNA"/>
</dbReference>
<dbReference type="GO" id="GO:0098978">
    <property type="term" value="C:glutamatergic synapse"/>
    <property type="evidence" value="ECO:0007669"/>
    <property type="project" value="TreeGrafter"/>
</dbReference>
<comment type="similarity">
    <text evidence="1">Belongs to the SAPAP family.</text>
</comment>
<reference evidence="3" key="2">
    <citation type="journal article" date="2023" name="Infect Dis Poverty">
        <title>Chromosome-scale genome of the human blood fluke Schistosoma mekongi and its implications for public health.</title>
        <authorList>
            <person name="Zhou M."/>
            <person name="Xu L."/>
            <person name="Xu D."/>
            <person name="Chen W."/>
            <person name="Khan J."/>
            <person name="Hu Y."/>
            <person name="Huang H."/>
            <person name="Wei H."/>
            <person name="Zhang Y."/>
            <person name="Chusongsang P."/>
            <person name="Tanasarnprasert K."/>
            <person name="Hu X."/>
            <person name="Limpanont Y."/>
            <person name="Lv Z."/>
        </authorList>
    </citation>
    <scope>NUCLEOTIDE SEQUENCE</scope>
    <source>
        <strain evidence="3">LV_2022a</strain>
    </source>
</reference>
<name>A0AAE2D6F0_SCHME</name>
<dbReference type="InterPro" id="IPR005026">
    <property type="entry name" value="SAPAP"/>
</dbReference>
<organism evidence="3 4">
    <name type="scientific">Schistosoma mekongi</name>
    <name type="common">Parasitic worm</name>
    <dbReference type="NCBI Taxonomy" id="38744"/>
    <lineage>
        <taxon>Eukaryota</taxon>
        <taxon>Metazoa</taxon>
        <taxon>Spiralia</taxon>
        <taxon>Lophotrochozoa</taxon>
        <taxon>Platyhelminthes</taxon>
        <taxon>Trematoda</taxon>
        <taxon>Digenea</taxon>
        <taxon>Strigeidida</taxon>
        <taxon>Schistosomatoidea</taxon>
        <taxon>Schistosomatidae</taxon>
        <taxon>Schistosoma</taxon>
    </lineage>
</organism>
<gene>
    <name evidence="3" type="ORF">MN116_004109</name>
</gene>
<dbReference type="GO" id="GO:0023052">
    <property type="term" value="P:signaling"/>
    <property type="evidence" value="ECO:0007669"/>
    <property type="project" value="InterPro"/>
</dbReference>
<reference evidence="3" key="1">
    <citation type="submission" date="2022-04" db="EMBL/GenBank/DDBJ databases">
        <authorList>
            <person name="Xu L."/>
            <person name="Lv Z."/>
        </authorList>
    </citation>
    <scope>NUCLEOTIDE SEQUENCE</scope>
    <source>
        <strain evidence="3">LV_2022a</strain>
    </source>
</reference>
<evidence type="ECO:0000256" key="1">
    <source>
        <dbReference type="ARBA" id="ARBA00008839"/>
    </source>
</evidence>
<dbReference type="GO" id="GO:0060090">
    <property type="term" value="F:molecular adaptor activity"/>
    <property type="evidence" value="ECO:0007669"/>
    <property type="project" value="TreeGrafter"/>
</dbReference>
<comment type="caution">
    <text evidence="3">The sequence shown here is derived from an EMBL/GenBank/DDBJ whole genome shotgun (WGS) entry which is preliminary data.</text>
</comment>
<dbReference type="PANTHER" id="PTHR12353">
    <property type="entry name" value="DISKS LARGE-ASSOCIATED PROTEIN DAP SAP90/PSD-95-ASSOCIATED PROTEIN"/>
    <property type="match status" value="1"/>
</dbReference>
<protein>
    <recommendedName>
        <fullName evidence="5">Disks large-associated protein 1</fullName>
    </recommendedName>
</protein>
<evidence type="ECO:0008006" key="5">
    <source>
        <dbReference type="Google" id="ProtNLM"/>
    </source>
</evidence>
<evidence type="ECO:0000313" key="4">
    <source>
        <dbReference type="Proteomes" id="UP001292079"/>
    </source>
</evidence>
<feature type="region of interest" description="Disordered" evidence="2">
    <location>
        <begin position="490"/>
        <end position="511"/>
    </location>
</feature>
<keyword evidence="4" id="KW-1185">Reference proteome</keyword>
<dbReference type="Proteomes" id="UP001292079">
    <property type="component" value="Unassembled WGS sequence"/>
</dbReference>
<evidence type="ECO:0000313" key="3">
    <source>
        <dbReference type="EMBL" id="KAK4472902.1"/>
    </source>
</evidence>
<proteinExistence type="inferred from homology"/>
<dbReference type="AlphaFoldDB" id="A0AAE2D6F0"/>
<feature type="compositionally biased region" description="Basic and acidic residues" evidence="2">
    <location>
        <begin position="491"/>
        <end position="500"/>
    </location>
</feature>
<dbReference type="GO" id="GO:0099572">
    <property type="term" value="C:postsynaptic specialization"/>
    <property type="evidence" value="ECO:0007669"/>
    <property type="project" value="TreeGrafter"/>
</dbReference>
<dbReference type="Pfam" id="PF03359">
    <property type="entry name" value="GKAP"/>
    <property type="match status" value="1"/>
</dbReference>
<sequence>MQKNIGVFVADDCRVSTRRNLLQSEVVSFFTPVADKLRLKDGPFIHKPRLDIVEETKPRTKTVVVRMSSPGISECAKSLGIMSNVSVSTTPQPTQTLSACLPEYNAVISNGSVTHQESEASIFPVVDTKRLSMSGDSHTPNRKSLFANLIRRLSTPRNKISRTDNSIMLTKGESALLRSDSGSNHSSPRKLRRWLTKRMWKSAKIFDPLHTTQYGAHSQPSLVSAGPILATHYTHSVVDDLSEALQSVTQDFGSAPVPRKSTILPYSLKSTSRYSQDICSQSSDHKIVAQEVTNENKIDVPLQFGINDIKLNTEVKTSPNYSPSSLFCHTDTSKNEYSGLDCPIASSPLPSAMAHGNSTLSFDDEIHRFALPFHHNIEANNIHRSETLISQYCRKLPHSLASQCPASPLAVFNYTPSYLNASLAAFGYSKYYSASKSVHNLVCRETGRFKVQPSPDHNQISAPSHNENSSINNKTVAFALPNLETVVSDKLQTEKRKRESPGPVLTDFRSSCRHTDSGYNDVLDGGTENVKLRRKRTTSHNSNIDDQEHWNRSSLIMLAVAHASPRGRVVTPTTGLTKPFIPSLSDSISADEEKYGCKTETSTSMQHGTEIADTHYNDIPFGSSSTVTNCASKIKSTNTDHISGEPPNRLVIKVDGNFYLQQVDETEKELLNKVSEIETDLNNEIDLDDEVSGLLRTASGKAKLLISEKFCQFRGLCHQNLAWESSKGPDGNDFVNSPNTLVTLVSDLDGFWAMVSLQVDDVRSLFKQVDSLRANNWQPISRNSTEDGSILLEKRKSNRKVTKSIVAKQNDIVARQRARERLELAKRNVQSKNLNSSHDKSTLGIVESKLIFV</sequence>
<accession>A0AAE2D6F0</accession>
<evidence type="ECO:0000256" key="2">
    <source>
        <dbReference type="SAM" id="MobiDB-lite"/>
    </source>
</evidence>
<dbReference type="PANTHER" id="PTHR12353:SF31">
    <property type="entry name" value="LD44824P"/>
    <property type="match status" value="1"/>
</dbReference>